<protein>
    <submittedName>
        <fullName evidence="3">UBC core domain-containing protein</fullName>
    </submittedName>
</protein>
<accession>A0A5K1ICF0</accession>
<evidence type="ECO:0000256" key="1">
    <source>
        <dbReference type="SAM" id="MobiDB-lite"/>
    </source>
</evidence>
<dbReference type="SUPFAM" id="SSF54495">
    <property type="entry name" value="UBC-like"/>
    <property type="match status" value="1"/>
</dbReference>
<dbReference type="SMART" id="SM00212">
    <property type="entry name" value="UBCc"/>
    <property type="match status" value="1"/>
</dbReference>
<gene>
    <name evidence="3 5" type="primary">uev-3</name>
    <name evidence="3" type="ORF">CELE_F26H9.7</name>
    <name evidence="5" type="ORF">F26H9.7</name>
</gene>
<dbReference type="Gene3D" id="3.10.110.10">
    <property type="entry name" value="Ubiquitin Conjugating Enzyme"/>
    <property type="match status" value="1"/>
</dbReference>
<dbReference type="InterPro" id="IPR016135">
    <property type="entry name" value="UBQ-conjugating_enzyme/RWD"/>
</dbReference>
<sequence>MSDQPGTSRPPLRAEPTPTKTATRRRARPIAIPSDETPRNEVTFLRPSEVPQRKPLPEYREPQPRKTVPKNVPLEDLHNYHREECLNEIKKKEEETVTLMDNDKNSIIDIVGDGINYEKLKKVEKSLCQIDIITEFMNRSRHLQGKKVNGCIMRIDETKQLLFHVIIDGPVGSIYEGGTFFADINIQPYQNHSLIPRVCFHTFIFHPNLGKYGNWDMRGIQWERRSNLEVLYNFIVEGMRNVKYDIERRNLAQLEDMSQPNISRLAKEDWPKFERTAREFVMKMAGGTINGRKTIFAETKKRRRQDFLDEDIDVIGIS</sequence>
<keyword evidence="4" id="KW-1185">Reference proteome</keyword>
<evidence type="ECO:0000313" key="4">
    <source>
        <dbReference type="Proteomes" id="UP000001940"/>
    </source>
</evidence>
<dbReference type="Pfam" id="PF00179">
    <property type="entry name" value="UQ_con"/>
    <property type="match status" value="1"/>
</dbReference>
<feature type="region of interest" description="Disordered" evidence="1">
    <location>
        <begin position="1"/>
        <end position="71"/>
    </location>
</feature>
<feature type="compositionally biased region" description="Basic and acidic residues" evidence="1">
    <location>
        <begin position="51"/>
        <end position="64"/>
    </location>
</feature>
<dbReference type="CDD" id="cd00195">
    <property type="entry name" value="UBCc_UEV"/>
    <property type="match status" value="1"/>
</dbReference>
<dbReference type="RefSeq" id="NP_001362168.1">
    <property type="nucleotide sequence ID" value="NM_001375060.3"/>
</dbReference>
<dbReference type="Proteomes" id="UP000001940">
    <property type="component" value="Chromosome I"/>
</dbReference>
<dbReference type="EMBL" id="BX284601">
    <property type="protein sequence ID" value="VWL57831.1"/>
    <property type="molecule type" value="Genomic_DNA"/>
</dbReference>
<proteinExistence type="predicted"/>
<dbReference type="AlphaFoldDB" id="A0A5K1ICF0"/>
<reference evidence="3 4" key="1">
    <citation type="journal article" date="1998" name="Science">
        <title>Genome sequence of the nematode C. elegans: a platform for investigating biology.</title>
        <authorList>
            <consortium name="The C. elegans sequencing consortium"/>
            <person name="Sulson J.E."/>
            <person name="Waterston R."/>
        </authorList>
    </citation>
    <scope>NUCLEOTIDE SEQUENCE [LARGE SCALE GENOMIC DNA]</scope>
    <source>
        <strain evidence="3 4">Bristol N2</strain>
    </source>
</reference>
<dbReference type="GeneID" id="185003"/>
<dbReference type="OrthoDB" id="10069349at2759"/>
<organism evidence="3 4">
    <name type="scientific">Caenorhabditis elegans</name>
    <dbReference type="NCBI Taxonomy" id="6239"/>
    <lineage>
        <taxon>Eukaryota</taxon>
        <taxon>Metazoa</taxon>
        <taxon>Ecdysozoa</taxon>
        <taxon>Nematoda</taxon>
        <taxon>Chromadorea</taxon>
        <taxon>Rhabditida</taxon>
        <taxon>Rhabditina</taxon>
        <taxon>Rhabditomorpha</taxon>
        <taxon>Rhabditoidea</taxon>
        <taxon>Rhabditidae</taxon>
        <taxon>Peloderinae</taxon>
        <taxon>Caenorhabditis</taxon>
    </lineage>
</organism>
<dbReference type="PROSITE" id="PS50127">
    <property type="entry name" value="UBC_2"/>
    <property type="match status" value="1"/>
</dbReference>
<dbReference type="SMR" id="A0A5K1ICF0"/>
<feature type="domain" description="UBC core" evidence="2">
    <location>
        <begin position="131"/>
        <end position="286"/>
    </location>
</feature>
<evidence type="ECO:0000313" key="3">
    <source>
        <dbReference type="EMBL" id="VWL57831.1"/>
    </source>
</evidence>
<dbReference type="CTD" id="185003"/>
<dbReference type="ExpressionAtlas" id="A0A5K1ICF0">
    <property type="expression patterns" value="baseline and differential"/>
</dbReference>
<dbReference type="AGR" id="WB:WBGene00006732"/>
<name>A0A5K1ICF0_CAEEL</name>
<dbReference type="InterPro" id="IPR000608">
    <property type="entry name" value="UBC"/>
</dbReference>
<evidence type="ECO:0000259" key="2">
    <source>
        <dbReference type="PROSITE" id="PS50127"/>
    </source>
</evidence>
<evidence type="ECO:0000313" key="5">
    <source>
        <dbReference type="WormBase" id="F26H9.7b"/>
    </source>
</evidence>
<dbReference type="WormBase" id="F26H9.7b">
    <property type="protein sequence ID" value="CE53712"/>
    <property type="gene ID" value="WBGene00006732"/>
    <property type="gene designation" value="uev-3"/>
</dbReference>